<dbReference type="Pfam" id="PF00462">
    <property type="entry name" value="Glutaredoxin"/>
    <property type="match status" value="1"/>
</dbReference>
<dbReference type="Gene3D" id="3.40.30.10">
    <property type="entry name" value="Glutaredoxin"/>
    <property type="match status" value="4"/>
</dbReference>
<keyword evidence="3" id="KW-0411">Iron-sulfur</keyword>
<comment type="caution">
    <text evidence="5">The sequence shown here is derived from an EMBL/GenBank/DDBJ whole genome shotgun (WGS) entry which is preliminary data.</text>
</comment>
<sequence>MGNPIKYGTVCNPIPAKLLEVYVIPESIKSFFFAQEVKFAKCLAEDIPEVSMNFGITAVPTFLLLRGGSVVDRVDGADSATLARKIKQQAAKVSWPTVKPAVESEAALTARLKHLISTAPVMLFMKGSPEQPRCGFSKTIIALLKELNADYGTFDILSDEAVRQGLKKYSDWPTYPQVRYFDVLYELSKESQMVRLSRVSLLCALKKPDWRQFEFTTNITNFTMLMIRVIIEKPLVRLPAFHQGKPGSIPGRFTLDFWKWDLYWMMPLVGGFSRGSPMYVNGELIGGLDIVREMKENGELEKMLPKKQTGKPSENGVASLPDEKLLEERLKGLINSSEVMVFMKGDRNTPRCGFSRQLMEILTETGYVASFT</sequence>
<dbReference type="PROSITE" id="PS51354">
    <property type="entry name" value="GLUTAREDOXIN_2"/>
    <property type="match status" value="2"/>
</dbReference>
<dbReference type="EMBL" id="JARBHB010000015">
    <property type="protein sequence ID" value="KAJ8867278.1"/>
    <property type="molecule type" value="Genomic_DNA"/>
</dbReference>
<dbReference type="InterPro" id="IPR004480">
    <property type="entry name" value="Monothiol_GRX-rel"/>
</dbReference>
<accession>A0ABQ9G488</accession>
<dbReference type="InterPro" id="IPR033658">
    <property type="entry name" value="GRX_PICOT-like"/>
</dbReference>
<gene>
    <name evidence="5" type="ORF">PR048_031077</name>
</gene>
<reference evidence="5 6" key="1">
    <citation type="submission" date="2023-02" db="EMBL/GenBank/DDBJ databases">
        <title>LHISI_Scaffold_Assembly.</title>
        <authorList>
            <person name="Stuart O.P."/>
            <person name="Cleave R."/>
            <person name="Magrath M.J.L."/>
            <person name="Mikheyev A.S."/>
        </authorList>
    </citation>
    <scope>NUCLEOTIDE SEQUENCE [LARGE SCALE GENOMIC DNA]</scope>
    <source>
        <strain evidence="5">Daus_M_001</strain>
        <tissue evidence="5">Leg muscle</tissue>
    </source>
</reference>
<dbReference type="PANTHER" id="PTHR10293:SF73">
    <property type="entry name" value="GLUTAREDOXIN-3"/>
    <property type="match status" value="1"/>
</dbReference>
<evidence type="ECO:0000256" key="1">
    <source>
        <dbReference type="ARBA" id="ARBA00022723"/>
    </source>
</evidence>
<evidence type="ECO:0000259" key="4">
    <source>
        <dbReference type="Pfam" id="PF00462"/>
    </source>
</evidence>
<proteinExistence type="predicted"/>
<name>A0ABQ9G488_9NEOP</name>
<feature type="domain" description="Glutaredoxin" evidence="4">
    <location>
        <begin position="121"/>
        <end position="179"/>
    </location>
</feature>
<dbReference type="PANTHER" id="PTHR10293">
    <property type="entry name" value="GLUTAREDOXIN FAMILY MEMBER"/>
    <property type="match status" value="1"/>
</dbReference>
<organism evidence="5 6">
    <name type="scientific">Dryococelus australis</name>
    <dbReference type="NCBI Taxonomy" id="614101"/>
    <lineage>
        <taxon>Eukaryota</taxon>
        <taxon>Metazoa</taxon>
        <taxon>Ecdysozoa</taxon>
        <taxon>Arthropoda</taxon>
        <taxon>Hexapoda</taxon>
        <taxon>Insecta</taxon>
        <taxon>Pterygota</taxon>
        <taxon>Neoptera</taxon>
        <taxon>Polyneoptera</taxon>
        <taxon>Phasmatodea</taxon>
        <taxon>Verophasmatodea</taxon>
        <taxon>Anareolatae</taxon>
        <taxon>Phasmatidae</taxon>
        <taxon>Eurycanthinae</taxon>
        <taxon>Dryococelus</taxon>
    </lineage>
</organism>
<evidence type="ECO:0000256" key="3">
    <source>
        <dbReference type="ARBA" id="ARBA00023014"/>
    </source>
</evidence>
<evidence type="ECO:0000313" key="5">
    <source>
        <dbReference type="EMBL" id="KAJ8867278.1"/>
    </source>
</evidence>
<dbReference type="Proteomes" id="UP001159363">
    <property type="component" value="Chromosome 14"/>
</dbReference>
<dbReference type="InterPro" id="IPR002109">
    <property type="entry name" value="Glutaredoxin"/>
</dbReference>
<keyword evidence="1" id="KW-0479">Metal-binding</keyword>
<keyword evidence="6" id="KW-1185">Reference proteome</keyword>
<evidence type="ECO:0000256" key="2">
    <source>
        <dbReference type="ARBA" id="ARBA00023004"/>
    </source>
</evidence>
<evidence type="ECO:0000313" key="6">
    <source>
        <dbReference type="Proteomes" id="UP001159363"/>
    </source>
</evidence>
<protein>
    <recommendedName>
        <fullName evidence="4">Glutaredoxin domain-containing protein</fullName>
    </recommendedName>
</protein>
<dbReference type="CDD" id="cd03028">
    <property type="entry name" value="GRX_PICOT_like"/>
    <property type="match status" value="1"/>
</dbReference>
<dbReference type="SUPFAM" id="SSF52833">
    <property type="entry name" value="Thioredoxin-like"/>
    <property type="match status" value="4"/>
</dbReference>
<keyword evidence="2" id="KW-0408">Iron</keyword>
<dbReference type="InterPro" id="IPR036249">
    <property type="entry name" value="Thioredoxin-like_sf"/>
</dbReference>